<dbReference type="EMBL" id="JBHSRF010000007">
    <property type="protein sequence ID" value="MFC6081004.1"/>
    <property type="molecule type" value="Genomic_DNA"/>
</dbReference>
<name>A0ABW1NCF8_9ACTN</name>
<evidence type="ECO:0000313" key="1">
    <source>
        <dbReference type="EMBL" id="MFC6081004.1"/>
    </source>
</evidence>
<dbReference type="Proteomes" id="UP001596137">
    <property type="component" value="Unassembled WGS sequence"/>
</dbReference>
<sequence length="160" mass="17356">MLSIVDEQTGLRHGPVDPGTQLWHGGYPGLKPGDLLLPPDQTGILTTAQILTDRGVDPHALGMEPDRMRRDRVYLTTGRELARAYAACWTIESDAGVREGPPGALYLARPIGESWPDPDMPPGVGIECERAEVVAVVKPAVRLTLAAIDRRMAPFMRVAP</sequence>
<evidence type="ECO:0008006" key="3">
    <source>
        <dbReference type="Google" id="ProtNLM"/>
    </source>
</evidence>
<protein>
    <recommendedName>
        <fullName evidence="3">Hedgehog/Intein (Hint) domain-containing protein</fullName>
    </recommendedName>
</protein>
<evidence type="ECO:0000313" key="2">
    <source>
        <dbReference type="Proteomes" id="UP001596137"/>
    </source>
</evidence>
<comment type="caution">
    <text evidence="1">The sequence shown here is derived from an EMBL/GenBank/DDBJ whole genome shotgun (WGS) entry which is preliminary data.</text>
</comment>
<organism evidence="1 2">
    <name type="scientific">Sphaerisporangium aureirubrum</name>
    <dbReference type="NCBI Taxonomy" id="1544736"/>
    <lineage>
        <taxon>Bacteria</taxon>
        <taxon>Bacillati</taxon>
        <taxon>Actinomycetota</taxon>
        <taxon>Actinomycetes</taxon>
        <taxon>Streptosporangiales</taxon>
        <taxon>Streptosporangiaceae</taxon>
        <taxon>Sphaerisporangium</taxon>
    </lineage>
</organism>
<keyword evidence="2" id="KW-1185">Reference proteome</keyword>
<reference evidence="2" key="1">
    <citation type="journal article" date="2019" name="Int. J. Syst. Evol. Microbiol.">
        <title>The Global Catalogue of Microorganisms (GCM) 10K type strain sequencing project: providing services to taxonomists for standard genome sequencing and annotation.</title>
        <authorList>
            <consortium name="The Broad Institute Genomics Platform"/>
            <consortium name="The Broad Institute Genome Sequencing Center for Infectious Disease"/>
            <person name="Wu L."/>
            <person name="Ma J."/>
        </authorList>
    </citation>
    <scope>NUCLEOTIDE SEQUENCE [LARGE SCALE GENOMIC DNA]</scope>
    <source>
        <strain evidence="2">JCM 30346</strain>
    </source>
</reference>
<dbReference type="RefSeq" id="WP_380748385.1">
    <property type="nucleotide sequence ID" value="NZ_JBHSRF010000007.1"/>
</dbReference>
<proteinExistence type="predicted"/>
<gene>
    <name evidence="1" type="ORF">ACFP1K_07515</name>
</gene>
<accession>A0ABW1NCF8</accession>